<feature type="compositionally biased region" description="Polar residues" evidence="1">
    <location>
        <begin position="1"/>
        <end position="11"/>
    </location>
</feature>
<evidence type="ECO:0008006" key="4">
    <source>
        <dbReference type="Google" id="ProtNLM"/>
    </source>
</evidence>
<dbReference type="OrthoDB" id="780613at2759"/>
<gene>
    <name evidence="2" type="ORF">JCGZ_14896</name>
</gene>
<feature type="region of interest" description="Disordered" evidence="1">
    <location>
        <begin position="50"/>
        <end position="84"/>
    </location>
</feature>
<dbReference type="KEGG" id="jcu:105640024"/>
<dbReference type="EMBL" id="KK914596">
    <property type="protein sequence ID" value="KDP31739.1"/>
    <property type="molecule type" value="Genomic_DNA"/>
</dbReference>
<name>A0A067KIW3_JATCU</name>
<organism evidence="2 3">
    <name type="scientific">Jatropha curcas</name>
    <name type="common">Barbados nut</name>
    <dbReference type="NCBI Taxonomy" id="180498"/>
    <lineage>
        <taxon>Eukaryota</taxon>
        <taxon>Viridiplantae</taxon>
        <taxon>Streptophyta</taxon>
        <taxon>Embryophyta</taxon>
        <taxon>Tracheophyta</taxon>
        <taxon>Spermatophyta</taxon>
        <taxon>Magnoliopsida</taxon>
        <taxon>eudicotyledons</taxon>
        <taxon>Gunneridae</taxon>
        <taxon>Pentapetalae</taxon>
        <taxon>rosids</taxon>
        <taxon>fabids</taxon>
        <taxon>Malpighiales</taxon>
        <taxon>Euphorbiaceae</taxon>
        <taxon>Crotonoideae</taxon>
        <taxon>Jatropheae</taxon>
        <taxon>Jatropha</taxon>
    </lineage>
</organism>
<dbReference type="PANTHER" id="PTHR37234:SF1">
    <property type="entry name" value="OS03G0319200 PROTEIN"/>
    <property type="match status" value="1"/>
</dbReference>
<dbReference type="Proteomes" id="UP000027138">
    <property type="component" value="Unassembled WGS sequence"/>
</dbReference>
<protein>
    <recommendedName>
        <fullName evidence="4">DUF3741 domain-containing protein</fullName>
    </recommendedName>
</protein>
<proteinExistence type="predicted"/>
<keyword evidence="3" id="KW-1185">Reference proteome</keyword>
<sequence>MNKQDPLPSSSSHREISPAPENVRAKSIGCMSGIFRFVCKYHNRRRFITSGKKQEKNVGSPPPQESSTDLPKSSGDVVPKSPTLPVEMRISADNYRSPPALIARLMGLSEIPTAETAVEEKRRRLLGALEKCDQDLKSLKKMIEVVKSVSGNTTNGNSKIEKLYYHMTTRKEKWNQLEAISMSMRSTLSMVDDFTSFCSYSKRHNNCTANGRAQQQRKRKPGEEDIINISLFERNKTEIIPERSDEKLASSPPWKSSKAMVDSVNEVCRDIAWGQRREIGRIGLALQDYIFRDIIEETVREMGCYFFYPSPILPLESCKRRLRF</sequence>
<evidence type="ECO:0000313" key="3">
    <source>
        <dbReference type="Proteomes" id="UP000027138"/>
    </source>
</evidence>
<dbReference type="PANTHER" id="PTHR37234">
    <property type="entry name" value="OS03G0319200 PROTEIN"/>
    <property type="match status" value="1"/>
</dbReference>
<dbReference type="STRING" id="180498.A0A067KIW3"/>
<reference evidence="2 3" key="1">
    <citation type="journal article" date="2014" name="PLoS ONE">
        <title>Global Analysis of Gene Expression Profiles in Physic Nut (Jatropha curcas L.) Seedlings Exposed to Salt Stress.</title>
        <authorList>
            <person name="Zhang L."/>
            <person name="Zhang C."/>
            <person name="Wu P."/>
            <person name="Chen Y."/>
            <person name="Li M."/>
            <person name="Jiang H."/>
            <person name="Wu G."/>
        </authorList>
    </citation>
    <scope>NUCLEOTIDE SEQUENCE [LARGE SCALE GENOMIC DNA]</scope>
    <source>
        <strain evidence="3">cv. GZQX0401</strain>
        <tissue evidence="2">Young leaves</tissue>
    </source>
</reference>
<evidence type="ECO:0000256" key="1">
    <source>
        <dbReference type="SAM" id="MobiDB-lite"/>
    </source>
</evidence>
<evidence type="ECO:0000313" key="2">
    <source>
        <dbReference type="EMBL" id="KDP31739.1"/>
    </source>
</evidence>
<accession>A0A067KIW3</accession>
<dbReference type="AlphaFoldDB" id="A0A067KIW3"/>
<feature type="region of interest" description="Disordered" evidence="1">
    <location>
        <begin position="1"/>
        <end position="20"/>
    </location>
</feature>